<dbReference type="EC" id="2.1.1.171" evidence="4"/>
<keyword evidence="5" id="KW-1185">Reference proteome</keyword>
<dbReference type="NCBIfam" id="TIGR00095">
    <property type="entry name" value="16S rRNA (guanine(966)-N(2))-methyltransferase RsmD"/>
    <property type="match status" value="1"/>
</dbReference>
<gene>
    <name evidence="4" type="primary">rsmD</name>
    <name evidence="4" type="ORF">H8705_03205</name>
</gene>
<dbReference type="PANTHER" id="PTHR43542">
    <property type="entry name" value="METHYLTRANSFERASE"/>
    <property type="match status" value="1"/>
</dbReference>
<sequence>MRVITGSARGAKLEAPAGQNTRPTSDMAKEAIFSIIQFELEQAMVLDLFAGSGQLGIEALSRGAKFCVFVDSDRQAQEVIRKNLAATKLAPQSRVAAMEAGAYIVTCKDTFDIAFLDPPYQKQILENILPLVAARMNSGGAIICETDKMEKLPQQAGEFSIYREYRYGKAKITVYRKQTIEGE</sequence>
<feature type="region of interest" description="Disordered" evidence="3">
    <location>
        <begin position="1"/>
        <end position="23"/>
    </location>
</feature>
<dbReference type="PROSITE" id="PS00092">
    <property type="entry name" value="N6_MTASE"/>
    <property type="match status" value="1"/>
</dbReference>
<evidence type="ECO:0000313" key="4">
    <source>
        <dbReference type="EMBL" id="MBC8584584.1"/>
    </source>
</evidence>
<dbReference type="CDD" id="cd02440">
    <property type="entry name" value="AdoMet_MTases"/>
    <property type="match status" value="1"/>
</dbReference>
<dbReference type="Gene3D" id="3.40.50.150">
    <property type="entry name" value="Vaccinia Virus protein VP39"/>
    <property type="match status" value="1"/>
</dbReference>
<dbReference type="Pfam" id="PF03602">
    <property type="entry name" value="Cons_hypoth95"/>
    <property type="match status" value="1"/>
</dbReference>
<evidence type="ECO:0000256" key="3">
    <source>
        <dbReference type="SAM" id="MobiDB-lite"/>
    </source>
</evidence>
<dbReference type="InterPro" id="IPR002052">
    <property type="entry name" value="DNA_methylase_N6_adenine_CS"/>
</dbReference>
<dbReference type="InterPro" id="IPR004398">
    <property type="entry name" value="RNA_MeTrfase_RsmD"/>
</dbReference>
<dbReference type="PIRSF" id="PIRSF004553">
    <property type="entry name" value="CHP00095"/>
    <property type="match status" value="1"/>
</dbReference>
<dbReference type="EMBL" id="JACRTD010000002">
    <property type="protein sequence ID" value="MBC8584584.1"/>
    <property type="molecule type" value="Genomic_DNA"/>
</dbReference>
<keyword evidence="1 4" id="KW-0489">Methyltransferase</keyword>
<evidence type="ECO:0000256" key="2">
    <source>
        <dbReference type="ARBA" id="ARBA00022679"/>
    </source>
</evidence>
<keyword evidence="2 4" id="KW-0808">Transferase</keyword>
<dbReference type="SUPFAM" id="SSF53335">
    <property type="entry name" value="S-adenosyl-L-methionine-dependent methyltransferases"/>
    <property type="match status" value="1"/>
</dbReference>
<dbReference type="GO" id="GO:0003676">
    <property type="term" value="F:nucleic acid binding"/>
    <property type="evidence" value="ECO:0007669"/>
    <property type="project" value="InterPro"/>
</dbReference>
<dbReference type="InterPro" id="IPR029063">
    <property type="entry name" value="SAM-dependent_MTases_sf"/>
</dbReference>
<evidence type="ECO:0000313" key="5">
    <source>
        <dbReference type="Proteomes" id="UP000623678"/>
    </source>
</evidence>
<reference evidence="4" key="1">
    <citation type="submission" date="2020-08" db="EMBL/GenBank/DDBJ databases">
        <title>Genome public.</title>
        <authorList>
            <person name="Liu C."/>
            <person name="Sun Q."/>
        </authorList>
    </citation>
    <scope>NUCLEOTIDE SEQUENCE</scope>
    <source>
        <strain evidence="4">NSJ-64</strain>
    </source>
</reference>
<dbReference type="RefSeq" id="WP_262394412.1">
    <property type="nucleotide sequence ID" value="NZ_JACRTD010000002.1"/>
</dbReference>
<proteinExistence type="predicted"/>
<organism evidence="4 5">
    <name type="scientific">Youxingia wuxianensis</name>
    <dbReference type="NCBI Taxonomy" id="2763678"/>
    <lineage>
        <taxon>Bacteria</taxon>
        <taxon>Bacillati</taxon>
        <taxon>Bacillota</taxon>
        <taxon>Clostridia</taxon>
        <taxon>Eubacteriales</taxon>
        <taxon>Oscillospiraceae</taxon>
        <taxon>Youxingia</taxon>
    </lineage>
</organism>
<dbReference type="Proteomes" id="UP000623678">
    <property type="component" value="Unassembled WGS sequence"/>
</dbReference>
<dbReference type="GO" id="GO:0052913">
    <property type="term" value="F:16S rRNA (guanine(966)-N(2))-methyltransferase activity"/>
    <property type="evidence" value="ECO:0007669"/>
    <property type="project" value="UniProtKB-EC"/>
</dbReference>
<accession>A0A926EQB5</accession>
<protein>
    <submittedName>
        <fullName evidence="4">16S rRNA (Guanine(966)-N(2))-methyltransferase RsmD</fullName>
        <ecNumber evidence="4">2.1.1.171</ecNumber>
    </submittedName>
</protein>
<dbReference type="AlphaFoldDB" id="A0A926EQB5"/>
<evidence type="ECO:0000256" key="1">
    <source>
        <dbReference type="ARBA" id="ARBA00022603"/>
    </source>
</evidence>
<comment type="caution">
    <text evidence="4">The sequence shown here is derived from an EMBL/GenBank/DDBJ whole genome shotgun (WGS) entry which is preliminary data.</text>
</comment>
<name>A0A926EQB5_9FIRM</name>
<dbReference type="PANTHER" id="PTHR43542:SF1">
    <property type="entry name" value="METHYLTRANSFERASE"/>
    <property type="match status" value="1"/>
</dbReference>